<reference evidence="1 2" key="1">
    <citation type="submission" date="2022-02" db="EMBL/GenBank/DDBJ databases">
        <title>Shinella B3.7 sp. nov., isolated from Sediment (Zhairuo Island).</title>
        <authorList>
            <person name="Chen G."/>
        </authorList>
    </citation>
    <scope>NUCLEOTIDE SEQUENCE [LARGE SCALE GENOMIC DNA]</scope>
    <source>
        <strain evidence="1 2">B3.7</strain>
        <plasmid evidence="1">unnamed</plasmid>
    </source>
</reference>
<organism evidence="1 2">
    <name type="scientific">Shinella sedimenti</name>
    <dbReference type="NCBI Taxonomy" id="2919913"/>
    <lineage>
        <taxon>Bacteria</taxon>
        <taxon>Pseudomonadati</taxon>
        <taxon>Pseudomonadota</taxon>
        <taxon>Alphaproteobacteria</taxon>
        <taxon>Hyphomicrobiales</taxon>
        <taxon>Rhizobiaceae</taxon>
        <taxon>Shinella</taxon>
    </lineage>
</organism>
<dbReference type="EMBL" id="JAKVIN010000013">
    <property type="protein sequence ID" value="MCJ8151932.1"/>
    <property type="molecule type" value="Genomic_DNA"/>
</dbReference>
<dbReference type="PANTHER" id="PTHR34861:SF10">
    <property type="entry name" value="CYCLASE"/>
    <property type="match status" value="1"/>
</dbReference>
<keyword evidence="2" id="KW-1185">Reference proteome</keyword>
<protein>
    <submittedName>
        <fullName evidence="1">Cyclase family protein</fullName>
    </submittedName>
</protein>
<proteinExistence type="predicted"/>
<dbReference type="PANTHER" id="PTHR34861">
    <property type="match status" value="1"/>
</dbReference>
<dbReference type="Proteomes" id="UP001201844">
    <property type="component" value="Unassembled WGS sequence"/>
</dbReference>
<comment type="caution">
    <text evidence="1">The sequence shown here is derived from an EMBL/GenBank/DDBJ whole genome shotgun (WGS) entry which is preliminary data.</text>
</comment>
<evidence type="ECO:0000313" key="1">
    <source>
        <dbReference type="EMBL" id="MCJ8151932.1"/>
    </source>
</evidence>
<sequence>MCSECLVTEAIKDKIAAHGAAFRKATASPFGAEDEIGMLNLVTGETRKAIMDRADPTRMYDLSVDNFIGMPGWFGAEDQPYQIWMTHTPRGEKIDDMMNVGPAANDLVSYSGDAISMYTHTGTHIDAFNHFGYDGKIFNGFSVDDHLGSRAWRKAGADKHPPIIARGIMLDVAALHGVDVLPPSYGIGEADLRGCLKHQGIKLMVGDVVLIRTGRMRLWPDRSTYLPNPPGLNREGAEFLAKAGAIVIGADNHCLEQAPSADPENWQVVHTYLLAEAGVPILEIVNLEELAEDGVHEFAFFGACIKLRGATGAPMRPVAMRLKK</sequence>
<dbReference type="Gene3D" id="3.50.30.50">
    <property type="entry name" value="Putative cyclase"/>
    <property type="match status" value="1"/>
</dbReference>
<accession>A0ABT0CTQ6</accession>
<gene>
    <name evidence="1" type="ORF">MKI86_22625</name>
</gene>
<dbReference type="Pfam" id="PF04199">
    <property type="entry name" value="Cyclase"/>
    <property type="match status" value="1"/>
</dbReference>
<dbReference type="RefSeq" id="WP_241605584.1">
    <property type="nucleotide sequence ID" value="NZ_JAKVIN010000013.1"/>
</dbReference>
<dbReference type="InterPro" id="IPR037175">
    <property type="entry name" value="KFase_sf"/>
</dbReference>
<dbReference type="SUPFAM" id="SSF102198">
    <property type="entry name" value="Putative cyclase"/>
    <property type="match status" value="1"/>
</dbReference>
<dbReference type="InterPro" id="IPR007325">
    <property type="entry name" value="KFase/CYL"/>
</dbReference>
<keyword evidence="1" id="KW-0614">Plasmid</keyword>
<evidence type="ECO:0000313" key="2">
    <source>
        <dbReference type="Proteomes" id="UP001201844"/>
    </source>
</evidence>
<name>A0ABT0CTQ6_9HYPH</name>
<geneLocation type="plasmid" evidence="1">
    <name>unnamed</name>
</geneLocation>